<dbReference type="PANTHER" id="PTHR46481">
    <property type="entry name" value="ZINC FINGER BED DOMAIN-CONTAINING PROTEIN 4"/>
    <property type="match status" value="1"/>
</dbReference>
<dbReference type="SUPFAM" id="SSF53098">
    <property type="entry name" value="Ribonuclease H-like"/>
    <property type="match status" value="1"/>
</dbReference>
<dbReference type="GO" id="GO:0005634">
    <property type="term" value="C:nucleus"/>
    <property type="evidence" value="ECO:0007669"/>
    <property type="project" value="UniProtKB-SubCell"/>
</dbReference>
<dbReference type="InterPro" id="IPR012337">
    <property type="entry name" value="RNaseH-like_sf"/>
</dbReference>
<dbReference type="AlphaFoldDB" id="A0A2H3C3F0"/>
<dbReference type="InterPro" id="IPR052035">
    <property type="entry name" value="ZnF_BED_domain_contain"/>
</dbReference>
<reference evidence="7" key="1">
    <citation type="journal article" date="2017" name="Nat. Ecol. Evol.">
        <title>Genome expansion and lineage-specific genetic innovations in the forest pathogenic fungi Armillaria.</title>
        <authorList>
            <person name="Sipos G."/>
            <person name="Prasanna A.N."/>
            <person name="Walter M.C."/>
            <person name="O'Connor E."/>
            <person name="Balint B."/>
            <person name="Krizsan K."/>
            <person name="Kiss B."/>
            <person name="Hess J."/>
            <person name="Varga T."/>
            <person name="Slot J."/>
            <person name="Riley R."/>
            <person name="Boka B."/>
            <person name="Rigling D."/>
            <person name="Barry K."/>
            <person name="Lee J."/>
            <person name="Mihaltcheva S."/>
            <person name="LaButti K."/>
            <person name="Lipzen A."/>
            <person name="Waldron R."/>
            <person name="Moloney N.M."/>
            <person name="Sperisen C."/>
            <person name="Kredics L."/>
            <person name="Vagvoelgyi C."/>
            <person name="Patrignani A."/>
            <person name="Fitzpatrick D."/>
            <person name="Nagy I."/>
            <person name="Doyle S."/>
            <person name="Anderson J.B."/>
            <person name="Grigoriev I.V."/>
            <person name="Gueldener U."/>
            <person name="Muensterkoetter M."/>
            <person name="Nagy L.G."/>
        </authorList>
    </citation>
    <scope>NUCLEOTIDE SEQUENCE [LARGE SCALE GENOMIC DNA]</scope>
    <source>
        <strain evidence="7">28-4</strain>
    </source>
</reference>
<accession>A0A2H3C3F0</accession>
<proteinExistence type="predicted"/>
<name>A0A2H3C3F0_9AGAR</name>
<dbReference type="EMBL" id="KZ293420">
    <property type="protein sequence ID" value="PBK73762.1"/>
    <property type="molecule type" value="Genomic_DNA"/>
</dbReference>
<feature type="non-terminal residue" evidence="6">
    <location>
        <position position="141"/>
    </location>
</feature>
<comment type="subcellular location">
    <subcellularLocation>
        <location evidence="1">Nucleus</location>
    </subcellularLocation>
</comment>
<evidence type="ECO:0000313" key="6">
    <source>
        <dbReference type="EMBL" id="PBK73762.1"/>
    </source>
</evidence>
<evidence type="ECO:0000313" key="7">
    <source>
        <dbReference type="Proteomes" id="UP000218334"/>
    </source>
</evidence>
<evidence type="ECO:0000256" key="2">
    <source>
        <dbReference type="ARBA" id="ARBA00022723"/>
    </source>
</evidence>
<keyword evidence="7" id="KW-1185">Reference proteome</keyword>
<dbReference type="PANTHER" id="PTHR46481:SF10">
    <property type="entry name" value="ZINC FINGER BED DOMAIN-CONTAINING PROTEIN 39"/>
    <property type="match status" value="1"/>
</dbReference>
<evidence type="ECO:0000256" key="5">
    <source>
        <dbReference type="ARBA" id="ARBA00023242"/>
    </source>
</evidence>
<evidence type="ECO:0000256" key="1">
    <source>
        <dbReference type="ARBA" id="ARBA00004123"/>
    </source>
</evidence>
<keyword evidence="2" id="KW-0479">Metal-binding</keyword>
<evidence type="ECO:0008006" key="8">
    <source>
        <dbReference type="Google" id="ProtNLM"/>
    </source>
</evidence>
<keyword evidence="5" id="KW-0539">Nucleus</keyword>
<evidence type="ECO:0000256" key="4">
    <source>
        <dbReference type="ARBA" id="ARBA00022833"/>
    </source>
</evidence>
<dbReference type="SUPFAM" id="SSF140996">
    <property type="entry name" value="Hermes dimerisation domain"/>
    <property type="match status" value="1"/>
</dbReference>
<sequence>SPENSSITAAFSHAQGKGTVTYSHCQHTKPQACLWPFSIAKDRGFHCLMKTGRLECYIPHPMTISHDVKTVFAKSRNHIAKMLQTYSGCLSFVTDAWMSPNHHPYVAITVHFKHNGEPVSLLLDFMEVAKSHTGENLAAVF</sequence>
<evidence type="ECO:0000256" key="3">
    <source>
        <dbReference type="ARBA" id="ARBA00022771"/>
    </source>
</evidence>
<organism evidence="6 7">
    <name type="scientific">Armillaria solidipes</name>
    <dbReference type="NCBI Taxonomy" id="1076256"/>
    <lineage>
        <taxon>Eukaryota</taxon>
        <taxon>Fungi</taxon>
        <taxon>Dikarya</taxon>
        <taxon>Basidiomycota</taxon>
        <taxon>Agaricomycotina</taxon>
        <taxon>Agaricomycetes</taxon>
        <taxon>Agaricomycetidae</taxon>
        <taxon>Agaricales</taxon>
        <taxon>Marasmiineae</taxon>
        <taxon>Physalacriaceae</taxon>
        <taxon>Armillaria</taxon>
    </lineage>
</organism>
<dbReference type="GO" id="GO:0008270">
    <property type="term" value="F:zinc ion binding"/>
    <property type="evidence" value="ECO:0007669"/>
    <property type="project" value="UniProtKB-KW"/>
</dbReference>
<gene>
    <name evidence="6" type="ORF">ARMSODRAFT_871465</name>
</gene>
<protein>
    <recommendedName>
        <fullName evidence="8">DUF659 domain-containing protein</fullName>
    </recommendedName>
</protein>
<keyword evidence="4" id="KW-0862">Zinc</keyword>
<dbReference type="Proteomes" id="UP000218334">
    <property type="component" value="Unassembled WGS sequence"/>
</dbReference>
<keyword evidence="3" id="KW-0863">Zinc-finger</keyword>
<feature type="non-terminal residue" evidence="6">
    <location>
        <position position="1"/>
    </location>
</feature>